<dbReference type="HOGENOM" id="CLU_1114713_0_0_9"/>
<feature type="region of interest" description="Disordered" evidence="1">
    <location>
        <begin position="41"/>
        <end position="96"/>
    </location>
</feature>
<evidence type="ECO:0000313" key="3">
    <source>
        <dbReference type="Proteomes" id="UP000004525"/>
    </source>
</evidence>
<evidence type="ECO:0008006" key="4">
    <source>
        <dbReference type="Google" id="ProtNLM"/>
    </source>
</evidence>
<reference evidence="2" key="1">
    <citation type="submission" date="2009-01" db="EMBL/GenBank/DDBJ databases">
        <authorList>
            <person name="Qin X."/>
            <person name="Bachman B."/>
            <person name="Battles P."/>
            <person name="Bell A."/>
            <person name="Bess C."/>
            <person name="Bickham C."/>
            <person name="Chaboub L."/>
            <person name="Chen D."/>
            <person name="Coyle M."/>
            <person name="Deiros D.R."/>
            <person name="Dinh H."/>
            <person name="Forbes L."/>
            <person name="Fowler G."/>
            <person name="Francisco L."/>
            <person name="Fu Q."/>
            <person name="Gubbala S."/>
            <person name="Hale W."/>
            <person name="Han Y."/>
            <person name="Hemphill L."/>
            <person name="Highlander S.K."/>
            <person name="Hirani K."/>
            <person name="Hogues M."/>
            <person name="Jackson L."/>
            <person name="Jakkamsetti A."/>
            <person name="Javaid M."/>
            <person name="Jiang H."/>
            <person name="Korchina V."/>
            <person name="Kovar C."/>
            <person name="Lara F."/>
            <person name="Lee S."/>
            <person name="Mata R."/>
            <person name="Mathew T."/>
            <person name="Moen C."/>
            <person name="Morales K."/>
            <person name="Munidasa M."/>
            <person name="Nazareth L."/>
            <person name="Ngo R."/>
            <person name="Nguyen L."/>
            <person name="Okwuonu G."/>
            <person name="Ongeri F."/>
            <person name="Patil S."/>
            <person name="Petrosino J."/>
            <person name="Pham C."/>
            <person name="Pham P."/>
            <person name="Pu L.-L."/>
            <person name="Puazo M."/>
            <person name="Raj R."/>
            <person name="Reid J."/>
            <person name="Rouhana J."/>
            <person name="Saada N."/>
            <person name="Shang Y."/>
            <person name="Simmons D."/>
            <person name="Thornton R."/>
            <person name="Warren J."/>
            <person name="Weissenberger G."/>
            <person name="Zhang J."/>
            <person name="Zhang L."/>
            <person name="Zhou C."/>
            <person name="Zhu D."/>
            <person name="Muzny D."/>
            <person name="Worley K."/>
            <person name="Gibbs R."/>
        </authorList>
    </citation>
    <scope>NUCLEOTIDE SEQUENCE [LARGE SCALE GENOMIC DNA]</scope>
    <source>
        <strain evidence="2">LMS2-1</strain>
    </source>
</reference>
<evidence type="ECO:0000313" key="2">
    <source>
        <dbReference type="EMBL" id="EEN79281.1"/>
    </source>
</evidence>
<protein>
    <recommendedName>
        <fullName evidence="4">Lipoprotein</fullName>
    </recommendedName>
</protein>
<evidence type="ECO:0000256" key="1">
    <source>
        <dbReference type="SAM" id="MobiDB-lite"/>
    </source>
</evidence>
<name>C2K0A6_LACRM</name>
<comment type="caution">
    <text evidence="2">The sequence shown here is derived from an EMBL/GenBank/DDBJ whole genome shotgun (WGS) entry which is preliminary data.</text>
</comment>
<feature type="compositionally biased region" description="Basic and acidic residues" evidence="1">
    <location>
        <begin position="46"/>
        <end position="90"/>
    </location>
</feature>
<organism evidence="2 3">
    <name type="scientific">Lacticaseibacillus rhamnosus (strain LMS2-1)</name>
    <dbReference type="NCBI Taxonomy" id="525361"/>
    <lineage>
        <taxon>Bacteria</taxon>
        <taxon>Bacillati</taxon>
        <taxon>Bacillota</taxon>
        <taxon>Bacilli</taxon>
        <taxon>Lactobacillales</taxon>
        <taxon>Lactobacillaceae</taxon>
        <taxon>Lacticaseibacillus</taxon>
    </lineage>
</organism>
<dbReference type="Proteomes" id="UP000004525">
    <property type="component" value="Unassembled WGS sequence"/>
</dbReference>
<dbReference type="EMBL" id="ACIZ01000109">
    <property type="protein sequence ID" value="EEN79281.1"/>
    <property type="molecule type" value="Genomic_DNA"/>
</dbReference>
<gene>
    <name evidence="2" type="ORF">HMPREF0539_2591</name>
</gene>
<keyword evidence="3" id="KW-1185">Reference proteome</keyword>
<proteinExistence type="predicted"/>
<sequence>MIIVKKELGIGLGILLIANLAGCQENSTAKNVDSQKQFQSKALAKNKSESKLKTEVQSKSVFESKEKANAESKSKNDADVKVKTEEKPKTNSDQVATNSYSTQLVPDDLQGTWYSSDDNSSSPIVFTPNEMKIGSSITEIHGSNEMTEQDKRVINNNDISAMNDDRETWLLANMVTDTDGNTWLNLRGWYQNVGAGSFYKVTIKQVEGQAIKVMTSAHGGGMWSDGHYYTSQALADVNKNRTYPDDHLN</sequence>
<accession>C2K0A6</accession>
<dbReference type="AlphaFoldDB" id="C2K0A6"/>